<accession>A0A2S1R3R6</accession>
<dbReference type="RefSeq" id="WP_108846156.1">
    <property type="nucleotide sequence ID" value="NZ_CP015449.1"/>
</dbReference>
<reference evidence="2 3" key="1">
    <citation type="submission" date="2016-04" db="EMBL/GenBank/DDBJ databases">
        <title>Complete genome sequence of Dietzia lutea YIM 80766T, a strain isolated from desert soil in Egypt.</title>
        <authorList>
            <person name="Zhao J."/>
            <person name="Hu B."/>
            <person name="Geng S."/>
            <person name="Nie Y."/>
            <person name="Tang Y."/>
        </authorList>
    </citation>
    <scope>NUCLEOTIDE SEQUENCE [LARGE SCALE GENOMIC DNA]</scope>
    <source>
        <strain evidence="2 3">YIM 80766</strain>
    </source>
</reference>
<gene>
    <name evidence="2" type="ORF">A6035_00405</name>
</gene>
<sequence length="84" mass="9109">MDLVHPDSVIDHHDPVALRELLGRFCSGITVVATEGAAGVAGFACQWFRRHARGHAGDSVRGRCRRRRRGVPRTGRRAGGLLPG</sequence>
<feature type="region of interest" description="Disordered" evidence="1">
    <location>
        <begin position="58"/>
        <end position="84"/>
    </location>
</feature>
<dbReference type="Proteomes" id="UP000244928">
    <property type="component" value="Chromosome"/>
</dbReference>
<keyword evidence="3" id="KW-1185">Reference proteome</keyword>
<organism evidence="2 3">
    <name type="scientific">Dietzia lutea</name>
    <dbReference type="NCBI Taxonomy" id="546160"/>
    <lineage>
        <taxon>Bacteria</taxon>
        <taxon>Bacillati</taxon>
        <taxon>Actinomycetota</taxon>
        <taxon>Actinomycetes</taxon>
        <taxon>Mycobacteriales</taxon>
        <taxon>Dietziaceae</taxon>
        <taxon>Dietzia</taxon>
    </lineage>
</organism>
<evidence type="ECO:0000313" key="2">
    <source>
        <dbReference type="EMBL" id="AWH90892.1"/>
    </source>
</evidence>
<evidence type="ECO:0000256" key="1">
    <source>
        <dbReference type="SAM" id="MobiDB-lite"/>
    </source>
</evidence>
<evidence type="ECO:0008006" key="4">
    <source>
        <dbReference type="Google" id="ProtNLM"/>
    </source>
</evidence>
<protein>
    <recommendedName>
        <fullName evidence="4">Flavin reductase like domain-containing protein</fullName>
    </recommendedName>
</protein>
<name>A0A2S1R3R6_9ACTN</name>
<feature type="compositionally biased region" description="Basic residues" evidence="1">
    <location>
        <begin position="62"/>
        <end position="76"/>
    </location>
</feature>
<dbReference type="AlphaFoldDB" id="A0A2S1R3R6"/>
<evidence type="ECO:0000313" key="3">
    <source>
        <dbReference type="Proteomes" id="UP000244928"/>
    </source>
</evidence>
<proteinExistence type="predicted"/>
<dbReference type="EMBL" id="CP015449">
    <property type="protein sequence ID" value="AWH90892.1"/>
    <property type="molecule type" value="Genomic_DNA"/>
</dbReference>
<dbReference type="KEGG" id="dlu:A6035_00405"/>